<feature type="compositionally biased region" description="Low complexity" evidence="1">
    <location>
        <begin position="316"/>
        <end position="325"/>
    </location>
</feature>
<feature type="compositionally biased region" description="Polar residues" evidence="1">
    <location>
        <begin position="207"/>
        <end position="218"/>
    </location>
</feature>
<dbReference type="Proteomes" id="UP000317494">
    <property type="component" value="Unassembled WGS sequence"/>
</dbReference>
<feature type="region of interest" description="Disordered" evidence="1">
    <location>
        <begin position="311"/>
        <end position="334"/>
    </location>
</feature>
<feature type="compositionally biased region" description="Polar residues" evidence="1">
    <location>
        <begin position="176"/>
        <end position="196"/>
    </location>
</feature>
<evidence type="ECO:0000313" key="3">
    <source>
        <dbReference type="Proteomes" id="UP000317494"/>
    </source>
</evidence>
<protein>
    <submittedName>
        <fullName evidence="2">Uncharacterized protein</fullName>
    </submittedName>
</protein>
<reference evidence="2 3" key="1">
    <citation type="journal article" date="2019" name="Sci. Rep.">
        <title>Comparative genomics of chytrid fungi reveal insights into the obligate biotrophic and pathogenic lifestyle of Synchytrium endobioticum.</title>
        <authorList>
            <person name="van de Vossenberg B.T.L.H."/>
            <person name="Warris S."/>
            <person name="Nguyen H.D.T."/>
            <person name="van Gent-Pelzer M.P.E."/>
            <person name="Joly D.L."/>
            <person name="van de Geest H.C."/>
            <person name="Bonants P.J.M."/>
            <person name="Smith D.S."/>
            <person name="Levesque C.A."/>
            <person name="van der Lee T.A.J."/>
        </authorList>
    </citation>
    <scope>NUCLEOTIDE SEQUENCE [LARGE SCALE GENOMIC DNA]</scope>
    <source>
        <strain evidence="2 3">MB42</strain>
    </source>
</reference>
<evidence type="ECO:0000256" key="1">
    <source>
        <dbReference type="SAM" id="MobiDB-lite"/>
    </source>
</evidence>
<proteinExistence type="predicted"/>
<dbReference type="AlphaFoldDB" id="A0A507CLY0"/>
<organism evidence="2 3">
    <name type="scientific">Synchytrium endobioticum</name>
    <dbReference type="NCBI Taxonomy" id="286115"/>
    <lineage>
        <taxon>Eukaryota</taxon>
        <taxon>Fungi</taxon>
        <taxon>Fungi incertae sedis</taxon>
        <taxon>Chytridiomycota</taxon>
        <taxon>Chytridiomycota incertae sedis</taxon>
        <taxon>Chytridiomycetes</taxon>
        <taxon>Synchytriales</taxon>
        <taxon>Synchytriaceae</taxon>
        <taxon>Synchytrium</taxon>
    </lineage>
</organism>
<evidence type="ECO:0000313" key="2">
    <source>
        <dbReference type="EMBL" id="TPX39906.1"/>
    </source>
</evidence>
<accession>A0A507CLY0</accession>
<sequence>MASSSNTLAVDVFPPCTASWLARAEGHLKDTRLRQNARQHPKQYRMHGSQQGETELAAVVHSASPKAERARQRILARLFCRLGMPAIQALLDSRKNERRIEIRTTLPEPDRAQREQVFAGVFAKVVHRELQSLQFAQDASDPVNSRTHFLDTLSFLLDRITNATPTATQGPPALPTPSSKPSNTRPPLSLTRNPSAPTEPTTNTTTIFKSKSDLPSATDPSVKVKLLELELLELKQVHQTLNASHTSLRYLYNAAVNTDATTPQALDHRRSILLKSHLAQLQRQVTTLGDSVSARDSFRADAGQELRHVRDKLKSSLDASESTSKSKSKNTEQHNQVIRHAIQALDGLQKQLVRQDKLDLNHDVPPALEFMNEFIHPERRKNIKPVSLLDACSGSISHLNLRHVGRLESQLHRLFHDLKSIETTLSTSFAPNIALDIKDQVQTTLDITMSSLVSTMNSLLSLSVLLPVAPLPEIGRVLRTGFPTIPSLEEAMSIMPAMNPTLSARIKEIMAFFIHAIEAYKRLHDEERSALQGELDKHRATYEKYTTSMGQAVNKLDESRRDLAQELTDIRAPVVRLQKHMLSLLDGFTKEAIVSFLEDAETALGEVVLKVDELNSRFCSQA</sequence>
<gene>
    <name evidence="2" type="ORF">SeMB42_g06196</name>
</gene>
<feature type="region of interest" description="Disordered" evidence="1">
    <location>
        <begin position="164"/>
        <end position="218"/>
    </location>
</feature>
<comment type="caution">
    <text evidence="2">The sequence shown here is derived from an EMBL/GenBank/DDBJ whole genome shotgun (WGS) entry which is preliminary data.</text>
</comment>
<dbReference type="VEuPathDB" id="FungiDB:SeMB42_g06196"/>
<name>A0A507CLY0_9FUNG</name>
<dbReference type="EMBL" id="QEAN01000333">
    <property type="protein sequence ID" value="TPX39906.1"/>
    <property type="molecule type" value="Genomic_DNA"/>
</dbReference>
<keyword evidence="3" id="KW-1185">Reference proteome</keyword>
<dbReference type="STRING" id="286115.A0A507CLY0"/>